<feature type="region of interest" description="Disordered" evidence="1">
    <location>
        <begin position="1"/>
        <end position="23"/>
    </location>
</feature>
<keyword evidence="2" id="KW-0812">Transmembrane</keyword>
<feature type="transmembrane region" description="Helical" evidence="2">
    <location>
        <begin position="111"/>
        <end position="137"/>
    </location>
</feature>
<gene>
    <name evidence="3" type="ORF">E3O32_07465</name>
</gene>
<reference evidence="3 4" key="1">
    <citation type="submission" date="2019-03" db="EMBL/GenBank/DDBJ databases">
        <title>Genomics of glacier-inhabiting Cryobacterium strains.</title>
        <authorList>
            <person name="Liu Q."/>
            <person name="Xin Y.-H."/>
        </authorList>
    </citation>
    <scope>NUCLEOTIDE SEQUENCE [LARGE SCALE GENOMIC DNA]</scope>
    <source>
        <strain evidence="3 4">RHLT2-21</strain>
    </source>
</reference>
<feature type="transmembrane region" description="Helical" evidence="2">
    <location>
        <begin position="66"/>
        <end position="99"/>
    </location>
</feature>
<evidence type="ECO:0008006" key="5">
    <source>
        <dbReference type="Google" id="ProtNLM"/>
    </source>
</evidence>
<evidence type="ECO:0000313" key="4">
    <source>
        <dbReference type="Proteomes" id="UP000297643"/>
    </source>
</evidence>
<dbReference type="RefSeq" id="WP_134508163.1">
    <property type="nucleotide sequence ID" value="NZ_SOFM01000021.1"/>
</dbReference>
<comment type="caution">
    <text evidence="3">The sequence shown here is derived from an EMBL/GenBank/DDBJ whole genome shotgun (WGS) entry which is preliminary data.</text>
</comment>
<evidence type="ECO:0000313" key="3">
    <source>
        <dbReference type="EMBL" id="TFC04548.1"/>
    </source>
</evidence>
<dbReference type="Proteomes" id="UP000297643">
    <property type="component" value="Unassembled WGS sequence"/>
</dbReference>
<dbReference type="EMBL" id="SOFM01000021">
    <property type="protein sequence ID" value="TFC04548.1"/>
    <property type="molecule type" value="Genomic_DNA"/>
</dbReference>
<name>A0A4R8W986_9MICO</name>
<evidence type="ECO:0000256" key="1">
    <source>
        <dbReference type="SAM" id="MobiDB-lite"/>
    </source>
</evidence>
<accession>A0A4R8W986</accession>
<proteinExistence type="predicted"/>
<sequence length="142" mass="15056">MEAERPDGDQPAPPTGRGDFRLDLTRPRGTVDGELDYESTVTAPTEWVPYVYTDTELQSREGGRGLSVAALTFGLAGLLVALFGVWGAPLSLAAVVLAIMARRSERLGGALWVWGLVSGLAGLAIVIGWCVIISQALGRIAY</sequence>
<organism evidence="3 4">
    <name type="scientific">Cryobacterium mannosilyticum</name>
    <dbReference type="NCBI Taxonomy" id="1259190"/>
    <lineage>
        <taxon>Bacteria</taxon>
        <taxon>Bacillati</taxon>
        <taxon>Actinomycetota</taxon>
        <taxon>Actinomycetes</taxon>
        <taxon>Micrococcales</taxon>
        <taxon>Microbacteriaceae</taxon>
        <taxon>Cryobacterium</taxon>
    </lineage>
</organism>
<evidence type="ECO:0000256" key="2">
    <source>
        <dbReference type="SAM" id="Phobius"/>
    </source>
</evidence>
<keyword evidence="4" id="KW-1185">Reference proteome</keyword>
<dbReference type="AlphaFoldDB" id="A0A4R8W986"/>
<keyword evidence="2" id="KW-0472">Membrane</keyword>
<keyword evidence="2" id="KW-1133">Transmembrane helix</keyword>
<protein>
    <recommendedName>
        <fullName evidence="5">DUF4190 domain-containing protein</fullName>
    </recommendedName>
</protein>